<dbReference type="RefSeq" id="WP_346785086.1">
    <property type="nucleotide sequence ID" value="NZ_JBDLBR010000003.1"/>
</dbReference>
<dbReference type="Proteomes" id="UP001484535">
    <property type="component" value="Unassembled WGS sequence"/>
</dbReference>
<evidence type="ECO:0000313" key="2">
    <source>
        <dbReference type="EMBL" id="MEN7537643.1"/>
    </source>
</evidence>
<feature type="signal peptide" evidence="1">
    <location>
        <begin position="1"/>
        <end position="22"/>
    </location>
</feature>
<feature type="chain" id="PRO_5046081753" description="Tetratricopeptide repeat protein" evidence="1">
    <location>
        <begin position="23"/>
        <end position="325"/>
    </location>
</feature>
<comment type="caution">
    <text evidence="2">The sequence shown here is derived from an EMBL/GenBank/DDBJ whole genome shotgun (WGS) entry which is preliminary data.</text>
</comment>
<protein>
    <recommendedName>
        <fullName evidence="4">Tetratricopeptide repeat protein</fullName>
    </recommendedName>
</protein>
<evidence type="ECO:0000313" key="3">
    <source>
        <dbReference type="Proteomes" id="UP001484535"/>
    </source>
</evidence>
<evidence type="ECO:0008006" key="4">
    <source>
        <dbReference type="Google" id="ProtNLM"/>
    </source>
</evidence>
<gene>
    <name evidence="2" type="ORF">ABDJ38_10695</name>
</gene>
<evidence type="ECO:0000256" key="1">
    <source>
        <dbReference type="SAM" id="SignalP"/>
    </source>
</evidence>
<name>A0ABV0CXP4_9SPHN</name>
<keyword evidence="3" id="KW-1185">Reference proteome</keyword>
<reference evidence="2 3" key="1">
    <citation type="submission" date="2024-05" db="EMBL/GenBank/DDBJ databases">
        <authorList>
            <person name="Park S."/>
        </authorList>
    </citation>
    <scope>NUCLEOTIDE SEQUENCE [LARGE SCALE GENOMIC DNA]</scope>
    <source>
        <strain evidence="2 3">DGU5</strain>
    </source>
</reference>
<dbReference type="EMBL" id="JBDLBR010000003">
    <property type="protein sequence ID" value="MEN7537643.1"/>
    <property type="molecule type" value="Genomic_DNA"/>
</dbReference>
<organism evidence="2 3">
    <name type="scientific">Aurantiacibacter flavus</name>
    <dbReference type="NCBI Taxonomy" id="3145232"/>
    <lineage>
        <taxon>Bacteria</taxon>
        <taxon>Pseudomonadati</taxon>
        <taxon>Pseudomonadota</taxon>
        <taxon>Alphaproteobacteria</taxon>
        <taxon>Sphingomonadales</taxon>
        <taxon>Erythrobacteraceae</taxon>
        <taxon>Aurantiacibacter</taxon>
    </lineage>
</organism>
<proteinExistence type="predicted"/>
<keyword evidence="1" id="KW-0732">Signal</keyword>
<sequence>MNLYRLAIPFALVPLTSAPVSATTLFPQNFTCPVGGEEFEDYVIGSTSSWGQRPDGKAIGGVSPWPVIECPTNGFPIYQEEFNDEEVAQLADLIATPEFMAMRESDTSYRRIWWLRKQMGADAYSQAWYLLAASWQADDSPELKSRYQRDFAIAADALSREAGMADDWLWYTLRAANAYRELGQFDDAQRLLAEVDQPALLPEDEDERAGARRLIDGLAALVSEKNTYFEPTNLVGARNSAERCEGPREDLTAVEVHACESQPHSADIRELDEYRDDSMPAEAAMADANGDWEAVEAALEAVDTAAEAAATAPFSDYVLAIPQDD</sequence>
<accession>A0ABV0CXP4</accession>